<name>A0ABM7NZF3_9BACT</name>
<evidence type="ECO:0000259" key="1">
    <source>
        <dbReference type="Pfam" id="PF13201"/>
    </source>
</evidence>
<feature type="domain" description="Putative carbohydrate metabolism" evidence="1">
    <location>
        <begin position="122"/>
        <end position="352"/>
    </location>
</feature>
<dbReference type="Proteomes" id="UP001319045">
    <property type="component" value="Chromosome"/>
</dbReference>
<gene>
    <name evidence="2" type="ORF">prwr041_17960</name>
</gene>
<evidence type="ECO:0000313" key="3">
    <source>
        <dbReference type="Proteomes" id="UP001319045"/>
    </source>
</evidence>
<proteinExistence type="predicted"/>
<dbReference type="InterPro" id="IPR038653">
    <property type="entry name" value="Put_CMD_sf"/>
</dbReference>
<keyword evidence="3" id="KW-1185">Reference proteome</keyword>
<reference evidence="2 3" key="1">
    <citation type="journal article" date="2022" name="Int. J. Syst. Evol. Microbiol.">
        <title>Prevotella herbatica sp. nov., a plant polysaccharide-decomposing anaerobic bacterium isolated from a methanogenic reactor.</title>
        <authorList>
            <person name="Uek A."/>
            <person name="Tonouchi A."/>
            <person name="Kaku N."/>
            <person name="Ueki K."/>
        </authorList>
    </citation>
    <scope>NUCLEOTIDE SEQUENCE [LARGE SCALE GENOMIC DNA]</scope>
    <source>
        <strain evidence="2 3">WR041</strain>
    </source>
</reference>
<dbReference type="Gene3D" id="2.60.40.2340">
    <property type="match status" value="1"/>
</dbReference>
<protein>
    <submittedName>
        <fullName evidence="2">DUF5018 and PCMD domain-containing protein</fullName>
    </submittedName>
</protein>
<sequence>MTFTSCISEEALNSEADITSCEVDKNILIRDPVISNEKVTFYVKDSTDISQQSPKFNLTEGATISPESGTTRNFLTPQTYVVTSQDGQWKKTYNVEYTFSNLLTTYNFDNVKYYYETDYNTNEIRPFYQIFYSDTPDGSSIEWGSGNAGFMITNYEGPASSYPTCQDDNGYIGKCVKLTTQSTGTLGAMFKAPIAAGNLFIGSFQIDLSNAAKSTHFGVPFKNTPTELVGYYKYKAGDVYTDINSNEVKGKKDNFDIYAILYEVTDDVQYLDGTNSLTSDNIVSIARLENKKETDTWTRFAIPFVMKDGKTIDADKLKNGKYNISIIMSSSIDGATFNGAVGSTLYVDEMQLFYK</sequence>
<dbReference type="InterPro" id="IPR025112">
    <property type="entry name" value="PCMD"/>
</dbReference>
<evidence type="ECO:0000313" key="2">
    <source>
        <dbReference type="EMBL" id="BCS85903.1"/>
    </source>
</evidence>
<accession>A0ABM7NZF3</accession>
<dbReference type="Gene3D" id="2.60.120.890">
    <property type="entry name" value="BT2081, beta-jelly-roll domain"/>
    <property type="match status" value="1"/>
</dbReference>
<organism evidence="2 3">
    <name type="scientific">Prevotella herbatica</name>
    <dbReference type="NCBI Taxonomy" id="2801997"/>
    <lineage>
        <taxon>Bacteria</taxon>
        <taxon>Pseudomonadati</taxon>
        <taxon>Bacteroidota</taxon>
        <taxon>Bacteroidia</taxon>
        <taxon>Bacteroidales</taxon>
        <taxon>Prevotellaceae</taxon>
        <taxon>Prevotella</taxon>
    </lineage>
</organism>
<dbReference type="Pfam" id="PF13201">
    <property type="entry name" value="PCMD"/>
    <property type="match status" value="1"/>
</dbReference>
<dbReference type="EMBL" id="AP024484">
    <property type="protein sequence ID" value="BCS85903.1"/>
    <property type="molecule type" value="Genomic_DNA"/>
</dbReference>